<feature type="transmembrane region" description="Helical" evidence="1">
    <location>
        <begin position="272"/>
        <end position="291"/>
    </location>
</feature>
<evidence type="ECO:0000313" key="3">
    <source>
        <dbReference type="Proteomes" id="UP000199777"/>
    </source>
</evidence>
<proteinExistence type="predicted"/>
<feature type="transmembrane region" description="Helical" evidence="1">
    <location>
        <begin position="297"/>
        <end position="313"/>
    </location>
</feature>
<feature type="transmembrane region" description="Helical" evidence="1">
    <location>
        <begin position="199"/>
        <end position="221"/>
    </location>
</feature>
<keyword evidence="1" id="KW-0472">Membrane</keyword>
<gene>
    <name evidence="2" type="ORF">SAMN05421758_106216</name>
</gene>
<dbReference type="Pfam" id="PF14897">
    <property type="entry name" value="EpsG"/>
    <property type="match status" value="1"/>
</dbReference>
<feature type="transmembrane region" description="Helical" evidence="1">
    <location>
        <begin position="117"/>
        <end position="134"/>
    </location>
</feature>
<comment type="caution">
    <text evidence="2">The sequence shown here is derived from an EMBL/GenBank/DDBJ whole genome shotgun (WGS) entry which is preliminary data.</text>
</comment>
<feature type="transmembrane region" description="Helical" evidence="1">
    <location>
        <begin position="29"/>
        <end position="48"/>
    </location>
</feature>
<feature type="transmembrane region" description="Helical" evidence="1">
    <location>
        <begin position="163"/>
        <end position="187"/>
    </location>
</feature>
<keyword evidence="3" id="KW-1185">Reference proteome</keyword>
<keyword evidence="1" id="KW-1133">Transmembrane helix</keyword>
<accession>A0ABY1KVC0</accession>
<organism evidence="2 3">
    <name type="scientific">Salimicrobium salexigens</name>
    <dbReference type="NCBI Taxonomy" id="908941"/>
    <lineage>
        <taxon>Bacteria</taxon>
        <taxon>Bacillati</taxon>
        <taxon>Bacillota</taxon>
        <taxon>Bacilli</taxon>
        <taxon>Bacillales</taxon>
        <taxon>Bacillaceae</taxon>
        <taxon>Salimicrobium</taxon>
    </lineage>
</organism>
<dbReference type="EMBL" id="FTOK01000006">
    <property type="protein sequence ID" value="SIS82861.1"/>
    <property type="molecule type" value="Genomic_DNA"/>
</dbReference>
<feature type="transmembrane region" description="Helical" evidence="1">
    <location>
        <begin position="92"/>
        <end position="111"/>
    </location>
</feature>
<feature type="transmembrane region" description="Helical" evidence="1">
    <location>
        <begin position="241"/>
        <end position="260"/>
    </location>
</feature>
<evidence type="ECO:0000313" key="2">
    <source>
        <dbReference type="EMBL" id="SIS82861.1"/>
    </source>
</evidence>
<evidence type="ECO:0000256" key="1">
    <source>
        <dbReference type="SAM" id="Phobius"/>
    </source>
</evidence>
<name>A0ABY1KVC0_9BACI</name>
<dbReference type="Proteomes" id="UP000199777">
    <property type="component" value="Unassembled WGS sequence"/>
</dbReference>
<dbReference type="InterPro" id="IPR049458">
    <property type="entry name" value="EpsG-like"/>
</dbReference>
<keyword evidence="1" id="KW-0812">Transmembrane</keyword>
<feature type="transmembrane region" description="Helical" evidence="1">
    <location>
        <begin position="325"/>
        <end position="344"/>
    </location>
</feature>
<protein>
    <submittedName>
        <fullName evidence="2">EpsG family protein</fullName>
    </submittedName>
</protein>
<reference evidence="2 3" key="1">
    <citation type="submission" date="2017-01" db="EMBL/GenBank/DDBJ databases">
        <authorList>
            <person name="Varghese N."/>
            <person name="Submissions S."/>
        </authorList>
    </citation>
    <scope>NUCLEOTIDE SEQUENCE [LARGE SCALE GENOMIC DNA]</scope>
    <source>
        <strain evidence="2 3">DSM 22782</strain>
    </source>
</reference>
<sequence>MFISFLLYLIIIILTSVLAEVSVRVKEKILRYIIVFITLLIPSFFAGIRYDVGTDYFAYVNIFSNLEAGGSSRTEFGYQFLNILVANLGGNASFLLFVVSFITILFIYLSLYRAKDSISIGLGMLVFMLMFYHLSLNAVRQVLAIAILLYSFDFIIQRKFGKFLIITLIASSIHLSSLIVLPFYYIYNLVGKKNRFFRLIVYIGTSLLIINYGVILEYTLSIFTSFSYYSQYLPDENQGDLGIGLILVNAPFVVPGIIFYKRFVKYDSRFKFYFFFLLIGVIIQFVAYLGAGLFDRISDLFFITVVLIVPYYYKCLKKNEFEYSLSIIIVLFVVFIWFYSYIYLGNNETIPFRSIFSL</sequence>